<keyword evidence="1" id="KW-0472">Membrane</keyword>
<gene>
    <name evidence="2" type="ORF">Sviol_10040</name>
</gene>
<dbReference type="RefSeq" id="WP_189960539.1">
    <property type="nucleotide sequence ID" value="NZ_BMUA01000001.1"/>
</dbReference>
<accession>A0ABQ3QH36</accession>
<proteinExistence type="predicted"/>
<keyword evidence="1" id="KW-0812">Transmembrane</keyword>
<comment type="caution">
    <text evidence="2">The sequence shown here is derived from an EMBL/GenBank/DDBJ whole genome shotgun (WGS) entry which is preliminary data.</text>
</comment>
<name>A0ABQ3QH36_9ACTN</name>
<reference evidence="2" key="1">
    <citation type="submission" date="2024-05" db="EMBL/GenBank/DDBJ databases">
        <title>Whole genome shotgun sequence of Streptomyces violascens NBRC 12920.</title>
        <authorList>
            <person name="Komaki H."/>
            <person name="Tamura T."/>
        </authorList>
    </citation>
    <scope>NUCLEOTIDE SEQUENCE</scope>
    <source>
        <strain evidence="2">NBRC 12920</strain>
    </source>
</reference>
<evidence type="ECO:0000313" key="2">
    <source>
        <dbReference type="EMBL" id="GHI36596.1"/>
    </source>
</evidence>
<dbReference type="Proteomes" id="UP001050808">
    <property type="component" value="Unassembled WGS sequence"/>
</dbReference>
<evidence type="ECO:0000256" key="1">
    <source>
        <dbReference type="SAM" id="Phobius"/>
    </source>
</evidence>
<keyword evidence="3" id="KW-1185">Reference proteome</keyword>
<feature type="transmembrane region" description="Helical" evidence="1">
    <location>
        <begin position="33"/>
        <end position="58"/>
    </location>
</feature>
<evidence type="ECO:0000313" key="3">
    <source>
        <dbReference type="Proteomes" id="UP001050808"/>
    </source>
</evidence>
<evidence type="ECO:0008006" key="4">
    <source>
        <dbReference type="Google" id="ProtNLM"/>
    </source>
</evidence>
<dbReference type="EMBL" id="BNDY01000002">
    <property type="protein sequence ID" value="GHI36596.1"/>
    <property type="molecule type" value="Genomic_DNA"/>
</dbReference>
<protein>
    <recommendedName>
        <fullName evidence="4">Integral membrane protein</fullName>
    </recommendedName>
</protein>
<feature type="transmembrane region" description="Helical" evidence="1">
    <location>
        <begin position="6"/>
        <end position="26"/>
    </location>
</feature>
<keyword evidence="1" id="KW-1133">Transmembrane helix</keyword>
<organism evidence="2 3">
    <name type="scientific">Streptomyces violascens</name>
    <dbReference type="NCBI Taxonomy" id="67381"/>
    <lineage>
        <taxon>Bacteria</taxon>
        <taxon>Bacillati</taxon>
        <taxon>Actinomycetota</taxon>
        <taxon>Actinomycetes</taxon>
        <taxon>Kitasatosporales</taxon>
        <taxon>Streptomycetaceae</taxon>
        <taxon>Streptomyces</taxon>
    </lineage>
</organism>
<sequence length="72" mass="7877">MKYDVLQIVGAIMMALFTQGAIRLLIDHDNRGLLGWIPAGFWALLCAYAVVIAAGVILTSWSHAHAKTLGRR</sequence>